<dbReference type="PANTHER" id="PTHR35791:SF1">
    <property type="entry name" value="UPF0754 MEMBRANE PROTEIN YHEB"/>
    <property type="match status" value="1"/>
</dbReference>
<keyword evidence="3 6" id="KW-0812">Transmembrane</keyword>
<evidence type="ECO:0000313" key="8">
    <source>
        <dbReference type="Proteomes" id="UP000076865"/>
    </source>
</evidence>
<dbReference type="KEGG" id="aamy:GFC30_1014"/>
<sequence length="384" mass="44471">MKGAGEEMGTVLYFSFMIAIGAIIGGVTNALAIKMLFRPYQPIYIYGKRLPFTPGLIPKRREELAHQLGKMVVEHLLTPDGIRRKLMERELKEYTVRLVQQWVERWFTCQRTVAEQLQLLRINAPEKVVRTKAGEWADKLYKQWMDDHQEKRIHELLRPEIQEKMEKWIHEMSHCIADHAIHYFQSDAGKQRIAKMIDEFFIGRGMLGNMLQMFLGNVNLVDKVQPEIVKFLAHNGTRELLAQLLLDEWHEWTDSSVASVEALIGKERIHQSLYDFVAKAIESSGIFEQKVADVLAPYRQQVIHEWVPSMVEKGIQWVSDRVETLVEGLQIADIVRTEVETFSVERLEEMILSISRREFKMITYLGALLGGIIGIFQALVGLWL</sequence>
<accession>A0A160F5M6</accession>
<reference evidence="7 8" key="1">
    <citation type="journal article" date="2006" name="Syst. Appl. Microbiol.">
        <title>Anoxybacillus amylolyticus sp. nov., a thermophilic amylase producing bacterium isolated from Mount Rittmann (Antarctica).</title>
        <authorList>
            <person name="Poli A."/>
            <person name="Esposito E."/>
            <person name="Lama L."/>
            <person name="Orlando P."/>
            <person name="Nicolaus G."/>
            <person name="de Appolonia F."/>
            <person name="Gambacorta A."/>
            <person name="Nicolaus B."/>
        </authorList>
    </citation>
    <scope>NUCLEOTIDE SEQUENCE [LARGE SCALE GENOMIC DNA]</scope>
    <source>
        <strain evidence="7 8">DSM 15939</strain>
    </source>
</reference>
<comment type="similarity">
    <text evidence="2">Belongs to the UPF0754 family.</text>
</comment>
<name>A0A160F5M6_9BACL</name>
<protein>
    <recommendedName>
        <fullName evidence="9">DUF445 family protein</fullName>
    </recommendedName>
</protein>
<evidence type="ECO:0000256" key="2">
    <source>
        <dbReference type="ARBA" id="ARBA00008053"/>
    </source>
</evidence>
<keyword evidence="5 6" id="KW-0472">Membrane</keyword>
<feature type="transmembrane region" description="Helical" evidence="6">
    <location>
        <begin position="362"/>
        <end position="383"/>
    </location>
</feature>
<dbReference type="EMBL" id="CP015438">
    <property type="protein sequence ID" value="ANB61849.1"/>
    <property type="molecule type" value="Genomic_DNA"/>
</dbReference>
<dbReference type="InterPro" id="IPR016991">
    <property type="entry name" value="UCP032178"/>
</dbReference>
<comment type="subcellular location">
    <subcellularLocation>
        <location evidence="1">Endomembrane system</location>
    </subcellularLocation>
</comment>
<organism evidence="7 8">
    <name type="scientific">Anoxybacteroides amylolyticum</name>
    <dbReference type="NCBI Taxonomy" id="294699"/>
    <lineage>
        <taxon>Bacteria</taxon>
        <taxon>Bacillati</taxon>
        <taxon>Bacillota</taxon>
        <taxon>Bacilli</taxon>
        <taxon>Bacillales</taxon>
        <taxon>Anoxybacillaceae</taxon>
        <taxon>Anoxybacteroides</taxon>
    </lineage>
</organism>
<gene>
    <name evidence="7" type="ORF">GFC30_1014</name>
</gene>
<evidence type="ECO:0000256" key="1">
    <source>
        <dbReference type="ARBA" id="ARBA00004308"/>
    </source>
</evidence>
<keyword evidence="4 6" id="KW-1133">Transmembrane helix</keyword>
<dbReference type="PATRIC" id="fig|294699.3.peg.1005"/>
<evidence type="ECO:0000256" key="4">
    <source>
        <dbReference type="ARBA" id="ARBA00022989"/>
    </source>
</evidence>
<evidence type="ECO:0000256" key="6">
    <source>
        <dbReference type="SAM" id="Phobius"/>
    </source>
</evidence>
<evidence type="ECO:0008006" key="9">
    <source>
        <dbReference type="Google" id="ProtNLM"/>
    </source>
</evidence>
<dbReference type="PIRSF" id="PIRSF032178">
    <property type="entry name" value="UCP032178"/>
    <property type="match status" value="1"/>
</dbReference>
<evidence type="ECO:0000313" key="7">
    <source>
        <dbReference type="EMBL" id="ANB61849.1"/>
    </source>
</evidence>
<dbReference type="Pfam" id="PF04286">
    <property type="entry name" value="DUF445"/>
    <property type="match status" value="1"/>
</dbReference>
<dbReference type="Proteomes" id="UP000076865">
    <property type="component" value="Chromosome"/>
</dbReference>
<keyword evidence="8" id="KW-1185">Reference proteome</keyword>
<evidence type="ECO:0000256" key="5">
    <source>
        <dbReference type="ARBA" id="ARBA00023136"/>
    </source>
</evidence>
<dbReference type="PANTHER" id="PTHR35791">
    <property type="entry name" value="UPF0754 MEMBRANE PROTEIN YHEB"/>
    <property type="match status" value="1"/>
</dbReference>
<dbReference type="InterPro" id="IPR007383">
    <property type="entry name" value="DUF445"/>
</dbReference>
<dbReference type="AlphaFoldDB" id="A0A160F5M6"/>
<proteinExistence type="inferred from homology"/>
<dbReference type="GO" id="GO:0012505">
    <property type="term" value="C:endomembrane system"/>
    <property type="evidence" value="ECO:0007669"/>
    <property type="project" value="UniProtKB-SubCell"/>
</dbReference>
<evidence type="ECO:0000256" key="3">
    <source>
        <dbReference type="ARBA" id="ARBA00022692"/>
    </source>
</evidence>
<feature type="transmembrane region" description="Helical" evidence="6">
    <location>
        <begin position="12"/>
        <end position="33"/>
    </location>
</feature>